<dbReference type="EMBL" id="BMAR01000023">
    <property type="protein sequence ID" value="GFR48419.1"/>
    <property type="molecule type" value="Genomic_DNA"/>
</dbReference>
<feature type="region of interest" description="Disordered" evidence="1">
    <location>
        <begin position="128"/>
        <end position="152"/>
    </location>
</feature>
<proteinExistence type="predicted"/>
<protein>
    <submittedName>
        <fullName evidence="2">Uncharacterized protein</fullName>
    </submittedName>
</protein>
<feature type="non-terminal residue" evidence="2">
    <location>
        <position position="541"/>
    </location>
</feature>
<organism evidence="2 3">
    <name type="scientific">Astrephomene gubernaculifera</name>
    <dbReference type="NCBI Taxonomy" id="47775"/>
    <lineage>
        <taxon>Eukaryota</taxon>
        <taxon>Viridiplantae</taxon>
        <taxon>Chlorophyta</taxon>
        <taxon>core chlorophytes</taxon>
        <taxon>Chlorophyceae</taxon>
        <taxon>CS clade</taxon>
        <taxon>Chlamydomonadales</taxon>
        <taxon>Astrephomenaceae</taxon>
        <taxon>Astrephomene</taxon>
    </lineage>
</organism>
<evidence type="ECO:0000313" key="3">
    <source>
        <dbReference type="Proteomes" id="UP001054857"/>
    </source>
</evidence>
<evidence type="ECO:0000313" key="2">
    <source>
        <dbReference type="EMBL" id="GFR48419.1"/>
    </source>
</evidence>
<accession>A0AAD3DUL4</accession>
<sequence>AAITTGPMVLPPALVPPVATTGPAAAGAAAAAVTAAAATAVLHRQGSGNLYLSGSTELGAGDVGGGRRVSLGGGIVRTASGRLAQAAAAAEAAPVAMGPLPAPAVLLAELLGAGTGGGAVAAAAAAPAAGAGGDGGGEGGGEGLGGEGGSGGQATLALPHVLQSLSSLSRSNYSLQNGWLDEQLTAERHPPDGELLHVAWSDAGSVASMQLGSDHQDDEDALPDSVSRVPSRAQLLLLDPAQLDLPAGAAAAAEAAQEEVTALEASAAAGAPLPLGEAAAAPGSQAGCSTNWGDDPLSSLDWSHAAHSQTRGPVAQLPAATHAGGLTATAAEGAAAAAAAAAAATDPGCYYLARPVMDPLLLPAAAGASAATAGAAAVESRHLRPRTASVGLPATAAAAAATAVHYGRDGDLPASPAHGVGGGVGSGVGSGHTLASAATGSEVREAPHELLLQQQELLQLHGQHSHGQQQEQLVLLPMQLVATDADSEAAVSLVSGPSAAGASMVHHPDYGSDYGSEAAGGAGGVVMAHAGGGGPTDISVG</sequence>
<dbReference type="AlphaFoldDB" id="A0AAD3DUL4"/>
<feature type="compositionally biased region" description="Gly residues" evidence="1">
    <location>
        <begin position="130"/>
        <end position="152"/>
    </location>
</feature>
<keyword evidence="3" id="KW-1185">Reference proteome</keyword>
<comment type="caution">
    <text evidence="2">The sequence shown here is derived from an EMBL/GenBank/DDBJ whole genome shotgun (WGS) entry which is preliminary data.</text>
</comment>
<gene>
    <name evidence="2" type="ORF">Agub_g10314</name>
</gene>
<reference evidence="2 3" key="1">
    <citation type="journal article" date="2021" name="Sci. Rep.">
        <title>Genome sequencing of the multicellular alga Astrephomene provides insights into convergent evolution of germ-soma differentiation.</title>
        <authorList>
            <person name="Yamashita S."/>
            <person name="Yamamoto K."/>
            <person name="Matsuzaki R."/>
            <person name="Suzuki S."/>
            <person name="Yamaguchi H."/>
            <person name="Hirooka S."/>
            <person name="Minakuchi Y."/>
            <person name="Miyagishima S."/>
            <person name="Kawachi M."/>
            <person name="Toyoda A."/>
            <person name="Nozaki H."/>
        </authorList>
    </citation>
    <scope>NUCLEOTIDE SEQUENCE [LARGE SCALE GENOMIC DNA]</scope>
    <source>
        <strain evidence="2 3">NIES-4017</strain>
    </source>
</reference>
<evidence type="ECO:0000256" key="1">
    <source>
        <dbReference type="SAM" id="MobiDB-lite"/>
    </source>
</evidence>
<dbReference type="Proteomes" id="UP001054857">
    <property type="component" value="Unassembled WGS sequence"/>
</dbReference>
<name>A0AAD3DUL4_9CHLO</name>
<feature type="non-terminal residue" evidence="2">
    <location>
        <position position="1"/>
    </location>
</feature>